<sequence length="71" mass="7822">MADLLFESLALQRIDLVARLVTNSSTCNDADRALAIAWISDMAKDLVEKLDEYEQNSPQNEGHQSNGGSLQ</sequence>
<evidence type="ECO:0008006" key="3">
    <source>
        <dbReference type="Google" id="ProtNLM"/>
    </source>
</evidence>
<dbReference type="RefSeq" id="WP_012303677.1">
    <property type="nucleotide sequence ID" value="NZ_CP009792.1"/>
</dbReference>
<protein>
    <recommendedName>
        <fullName evidence="3">Levan regulatory protein</fullName>
    </recommendedName>
</protein>
<feature type="region of interest" description="Disordered" evidence="1">
    <location>
        <begin position="50"/>
        <end position="71"/>
    </location>
</feature>
<feature type="compositionally biased region" description="Polar residues" evidence="1">
    <location>
        <begin position="55"/>
        <end position="71"/>
    </location>
</feature>
<gene>
    <name evidence="2" type="ordered locus">YPK_0894</name>
</gene>
<dbReference type="KEGG" id="ypy:YPK_0894"/>
<name>A0A0H3B195_YERPY</name>
<proteinExistence type="predicted"/>
<reference evidence="2" key="1">
    <citation type="submission" date="2008-02" db="EMBL/GenBank/DDBJ databases">
        <title>Complete sequence of Yersinia pseudotuberculosis YPIII.</title>
        <authorList>
            <consortium name="US DOE Joint Genome Institute"/>
            <person name="Challacombe J.F."/>
            <person name="Bruce D."/>
            <person name="Detter J.C."/>
            <person name="Green L."/>
            <person name="Land M."/>
            <person name="Munk C."/>
            <person name="Lindler L.E."/>
            <person name="Nikolich M.P."/>
            <person name="Brettin T."/>
        </authorList>
    </citation>
    <scope>NUCLEOTIDE SEQUENCE</scope>
    <source>
        <strain evidence="2">YPIII</strain>
    </source>
</reference>
<evidence type="ECO:0000256" key="1">
    <source>
        <dbReference type="SAM" id="MobiDB-lite"/>
    </source>
</evidence>
<dbReference type="AlphaFoldDB" id="A0A0H3B195"/>
<accession>A0A0H3B195</accession>
<dbReference type="EMBL" id="CP000950">
    <property type="protein sequence ID" value="ACA67195.1"/>
    <property type="molecule type" value="Genomic_DNA"/>
</dbReference>
<organism evidence="2">
    <name type="scientific">Yersinia pseudotuberculosis serotype O:3 (strain YPIII)</name>
    <dbReference type="NCBI Taxonomy" id="502800"/>
    <lineage>
        <taxon>Bacteria</taxon>
        <taxon>Pseudomonadati</taxon>
        <taxon>Pseudomonadota</taxon>
        <taxon>Gammaproteobacteria</taxon>
        <taxon>Enterobacterales</taxon>
        <taxon>Yersiniaceae</taxon>
        <taxon>Yersinia</taxon>
    </lineage>
</organism>
<evidence type="ECO:0000313" key="2">
    <source>
        <dbReference type="EMBL" id="ACA67195.1"/>
    </source>
</evidence>